<dbReference type="FunFam" id="3.30.70.270:FF:000020">
    <property type="entry name" value="Transposon Tf2-6 polyprotein-like Protein"/>
    <property type="match status" value="1"/>
</dbReference>
<dbReference type="Gene3D" id="3.30.420.10">
    <property type="entry name" value="Ribonuclease H-like superfamily/Ribonuclease H"/>
    <property type="match status" value="1"/>
</dbReference>
<dbReference type="GO" id="GO:0003964">
    <property type="term" value="F:RNA-directed DNA polymerase activity"/>
    <property type="evidence" value="ECO:0007669"/>
    <property type="project" value="UniProtKB-KW"/>
</dbReference>
<dbReference type="CDD" id="cd01647">
    <property type="entry name" value="RT_LTR"/>
    <property type="match status" value="1"/>
</dbReference>
<dbReference type="GO" id="GO:0016787">
    <property type="term" value="F:hydrolase activity"/>
    <property type="evidence" value="ECO:0007669"/>
    <property type="project" value="UniProtKB-KW"/>
</dbReference>
<evidence type="ECO:0000256" key="5">
    <source>
        <dbReference type="ARBA" id="ARBA00022801"/>
    </source>
</evidence>
<dbReference type="AlphaFoldDB" id="A0AAE1J534"/>
<dbReference type="InterPro" id="IPR041373">
    <property type="entry name" value="RT_RNaseH"/>
</dbReference>
<evidence type="ECO:0000313" key="8">
    <source>
        <dbReference type="EMBL" id="KAK4263103.1"/>
    </source>
</evidence>
<dbReference type="GO" id="GO:0015074">
    <property type="term" value="P:DNA integration"/>
    <property type="evidence" value="ECO:0007669"/>
    <property type="project" value="InterPro"/>
</dbReference>
<dbReference type="GO" id="GO:0003676">
    <property type="term" value="F:nucleic acid binding"/>
    <property type="evidence" value="ECO:0007669"/>
    <property type="project" value="InterPro"/>
</dbReference>
<evidence type="ECO:0000259" key="7">
    <source>
        <dbReference type="PROSITE" id="PS50994"/>
    </source>
</evidence>
<organism evidence="8 9">
    <name type="scientific">Acacia crassicarpa</name>
    <name type="common">northern wattle</name>
    <dbReference type="NCBI Taxonomy" id="499986"/>
    <lineage>
        <taxon>Eukaryota</taxon>
        <taxon>Viridiplantae</taxon>
        <taxon>Streptophyta</taxon>
        <taxon>Embryophyta</taxon>
        <taxon>Tracheophyta</taxon>
        <taxon>Spermatophyta</taxon>
        <taxon>Magnoliopsida</taxon>
        <taxon>eudicotyledons</taxon>
        <taxon>Gunneridae</taxon>
        <taxon>Pentapetalae</taxon>
        <taxon>rosids</taxon>
        <taxon>fabids</taxon>
        <taxon>Fabales</taxon>
        <taxon>Fabaceae</taxon>
        <taxon>Caesalpinioideae</taxon>
        <taxon>mimosoid clade</taxon>
        <taxon>Acacieae</taxon>
        <taxon>Acacia</taxon>
    </lineage>
</organism>
<keyword evidence="4" id="KW-0255">Endonuclease</keyword>
<dbReference type="Gene3D" id="3.30.70.270">
    <property type="match status" value="2"/>
</dbReference>
<dbReference type="SUPFAM" id="SSF56672">
    <property type="entry name" value="DNA/RNA polymerases"/>
    <property type="match status" value="1"/>
</dbReference>
<dbReference type="InterPro" id="IPR043128">
    <property type="entry name" value="Rev_trsase/Diguanyl_cyclase"/>
</dbReference>
<proteinExistence type="predicted"/>
<dbReference type="InterPro" id="IPR012337">
    <property type="entry name" value="RNaseH-like_sf"/>
</dbReference>
<dbReference type="InterPro" id="IPR050951">
    <property type="entry name" value="Retrovirus_Pol_polyprotein"/>
</dbReference>
<dbReference type="SUPFAM" id="SSF53098">
    <property type="entry name" value="Ribonuclease H-like"/>
    <property type="match status" value="1"/>
</dbReference>
<dbReference type="PROSITE" id="PS50994">
    <property type="entry name" value="INTEGRASE"/>
    <property type="match status" value="1"/>
</dbReference>
<dbReference type="InterPro" id="IPR000477">
    <property type="entry name" value="RT_dom"/>
</dbReference>
<gene>
    <name evidence="8" type="ORF">QN277_028572</name>
</gene>
<protein>
    <recommendedName>
        <fullName evidence="7">Integrase catalytic domain-containing protein</fullName>
    </recommendedName>
</protein>
<keyword evidence="1" id="KW-0808">Transferase</keyword>
<evidence type="ECO:0000256" key="6">
    <source>
        <dbReference type="ARBA" id="ARBA00022918"/>
    </source>
</evidence>
<dbReference type="InterPro" id="IPR043502">
    <property type="entry name" value="DNA/RNA_pol_sf"/>
</dbReference>
<dbReference type="InterPro" id="IPR001584">
    <property type="entry name" value="Integrase_cat-core"/>
</dbReference>
<evidence type="ECO:0000256" key="3">
    <source>
        <dbReference type="ARBA" id="ARBA00022722"/>
    </source>
</evidence>
<dbReference type="FunFam" id="3.30.420.10:FF:000032">
    <property type="entry name" value="Retrovirus-related Pol polyprotein from transposon 297-like Protein"/>
    <property type="match status" value="1"/>
</dbReference>
<keyword evidence="2" id="KW-0548">Nucleotidyltransferase</keyword>
<dbReference type="Pfam" id="PF17917">
    <property type="entry name" value="RT_RNaseH"/>
    <property type="match status" value="1"/>
</dbReference>
<feature type="domain" description="Integrase catalytic" evidence="7">
    <location>
        <begin position="489"/>
        <end position="653"/>
    </location>
</feature>
<dbReference type="GO" id="GO:0004519">
    <property type="term" value="F:endonuclease activity"/>
    <property type="evidence" value="ECO:0007669"/>
    <property type="project" value="UniProtKB-KW"/>
</dbReference>
<sequence>MLERLAGKSHYCFLDGYSGYFQIPLAPEDQEKTTFTCPFGTYAYRRMPFGLCNAPSTFQRCMMSLFFDFLENCMEVFMDDFTVYGNSFDACLNSLDNVLARCIEKNLVLNYEKCHFMVDHGIVLGHLISSKGIEVDRAKIEVISSLPYPTNIKTLRSFLGHVGFYRRFIKDFSKIALPLSKLLQKDVDFVFDTSCKQAFDELKAHLISPPILHAPDWTLPFELACDASNSAVGVMLGQKHSKLSHVIAYASKTLDSAQKNYTTTEKELFAIIFALDKFRQYLINSQVVVYTDHAAVKFLFTKPQSKPRLIRWMLLLQEFDISIKDRPGTANLVADHLSILPDGTRGVLDSDFICDDFPDASLMSISLYVPWFANLVNYIVTGLIPEHMSPFQAQKLEREAEHYIWDEPYLWRLCNDQVIRRCISETESKDILSACHSMVCGGHFSAQKTSRKVLDSGFYWPTLFKDAYLYCKACDKCQRFGGLGKRHEMPQQPMLFCEVFDVWGIDFMGPFPPSSVFTYILLAVDYLSRWVEAIPTRKDDAQTVSKFLKSNIFCRFGVPRAIVSDRGTHFCNKVIDNLLVKLGVTHKMSTPYHPQTNGQAEVSNREIKHILQKIVKPSRKDWSSRLEEALWAYRTAFKTPIGMSPYRLIYGKACHIPVELEHKTYWAVKMCNMDVEEAGLERKLQMQEAEEMRLEAYESSRIYKEKTKLLHDKKIMRKNFKVGDQVLLYRARFKLLDGKLKDKWYGPFTITKVHSFGMVELLDETTGKEFRVNGHLLKLYYDPSSKPT</sequence>
<dbReference type="Pfam" id="PF00665">
    <property type="entry name" value="rve"/>
    <property type="match status" value="1"/>
</dbReference>
<keyword evidence="6" id="KW-0695">RNA-directed DNA polymerase</keyword>
<dbReference type="Proteomes" id="UP001293593">
    <property type="component" value="Unassembled WGS sequence"/>
</dbReference>
<dbReference type="PANTHER" id="PTHR37984">
    <property type="entry name" value="PROTEIN CBG26694"/>
    <property type="match status" value="1"/>
</dbReference>
<name>A0AAE1J534_9FABA</name>
<dbReference type="InterPro" id="IPR036397">
    <property type="entry name" value="RNaseH_sf"/>
</dbReference>
<dbReference type="EMBL" id="JAWXYG010000009">
    <property type="protein sequence ID" value="KAK4263103.1"/>
    <property type="molecule type" value="Genomic_DNA"/>
</dbReference>
<evidence type="ECO:0000256" key="1">
    <source>
        <dbReference type="ARBA" id="ARBA00022679"/>
    </source>
</evidence>
<dbReference type="Pfam" id="PF00078">
    <property type="entry name" value="RVT_1"/>
    <property type="match status" value="1"/>
</dbReference>
<evidence type="ECO:0000256" key="2">
    <source>
        <dbReference type="ARBA" id="ARBA00022695"/>
    </source>
</evidence>
<keyword evidence="9" id="KW-1185">Reference proteome</keyword>
<accession>A0AAE1J534</accession>
<dbReference type="Pfam" id="PF17921">
    <property type="entry name" value="Integrase_H2C2"/>
    <property type="match status" value="1"/>
</dbReference>
<keyword evidence="5" id="KW-0378">Hydrolase</keyword>
<evidence type="ECO:0000256" key="4">
    <source>
        <dbReference type="ARBA" id="ARBA00022759"/>
    </source>
</evidence>
<keyword evidence="3" id="KW-0540">Nuclease</keyword>
<dbReference type="InterPro" id="IPR041588">
    <property type="entry name" value="Integrase_H2C2"/>
</dbReference>
<dbReference type="PANTHER" id="PTHR37984:SF5">
    <property type="entry name" value="PROTEIN NYNRIN-LIKE"/>
    <property type="match status" value="1"/>
</dbReference>
<reference evidence="8" key="1">
    <citation type="submission" date="2023-10" db="EMBL/GenBank/DDBJ databases">
        <title>Chromosome-level genome of the transformable northern wattle, Acacia crassicarpa.</title>
        <authorList>
            <person name="Massaro I."/>
            <person name="Sinha N.R."/>
            <person name="Poethig S."/>
            <person name="Leichty A.R."/>
        </authorList>
    </citation>
    <scope>NUCLEOTIDE SEQUENCE</scope>
    <source>
        <strain evidence="8">Acra3RX</strain>
        <tissue evidence="8">Leaf</tissue>
    </source>
</reference>
<dbReference type="Gene3D" id="1.10.340.70">
    <property type="match status" value="1"/>
</dbReference>
<dbReference type="CDD" id="cd09274">
    <property type="entry name" value="RNase_HI_RT_Ty3"/>
    <property type="match status" value="1"/>
</dbReference>
<comment type="caution">
    <text evidence="8">The sequence shown here is derived from an EMBL/GenBank/DDBJ whole genome shotgun (WGS) entry which is preliminary data.</text>
</comment>
<evidence type="ECO:0000313" key="9">
    <source>
        <dbReference type="Proteomes" id="UP001293593"/>
    </source>
</evidence>